<gene>
    <name evidence="9" type="ORF">AArcS_1096</name>
</gene>
<keyword evidence="5" id="KW-0812">Transmembrane</keyword>
<evidence type="ECO:0000256" key="5">
    <source>
        <dbReference type="ARBA" id="ARBA00022692"/>
    </source>
</evidence>
<dbReference type="Gene3D" id="1.10.287.130">
    <property type="match status" value="1"/>
</dbReference>
<evidence type="ECO:0000313" key="10">
    <source>
        <dbReference type="Proteomes" id="UP000663586"/>
    </source>
</evidence>
<evidence type="ECO:0000256" key="3">
    <source>
        <dbReference type="ARBA" id="ARBA00022553"/>
    </source>
</evidence>
<keyword evidence="6 9" id="KW-0418">Kinase</keyword>
<dbReference type="CDD" id="cd00082">
    <property type="entry name" value="HisKA"/>
    <property type="match status" value="1"/>
</dbReference>
<name>A0A897MVX8_9EURY</name>
<dbReference type="InterPro" id="IPR036890">
    <property type="entry name" value="HATPase_C_sf"/>
</dbReference>
<dbReference type="InterPro" id="IPR050428">
    <property type="entry name" value="TCS_sensor_his_kinase"/>
</dbReference>
<dbReference type="InterPro" id="IPR036097">
    <property type="entry name" value="HisK_dim/P_sf"/>
</dbReference>
<dbReference type="SUPFAM" id="SSF47384">
    <property type="entry name" value="Homodimeric domain of signal transducing histidine kinase"/>
    <property type="match status" value="1"/>
</dbReference>
<evidence type="ECO:0000256" key="4">
    <source>
        <dbReference type="ARBA" id="ARBA00022679"/>
    </source>
</evidence>
<accession>A0A897MVX8</accession>
<evidence type="ECO:0000256" key="1">
    <source>
        <dbReference type="ARBA" id="ARBA00000085"/>
    </source>
</evidence>
<proteinExistence type="predicted"/>
<dbReference type="SMART" id="SM00388">
    <property type="entry name" value="HisKA"/>
    <property type="match status" value="1"/>
</dbReference>
<feature type="domain" description="Histidine kinase" evidence="8">
    <location>
        <begin position="48"/>
        <end position="236"/>
    </location>
</feature>
<dbReference type="KEGG" id="hara:AArcS_1096"/>
<keyword evidence="7" id="KW-1133">Transmembrane helix</keyword>
<dbReference type="Proteomes" id="UP000663586">
    <property type="component" value="Chromosome"/>
</dbReference>
<dbReference type="SUPFAM" id="SSF55874">
    <property type="entry name" value="ATPase domain of HSP90 chaperone/DNA topoisomerase II/histidine kinase"/>
    <property type="match status" value="1"/>
</dbReference>
<comment type="catalytic activity">
    <reaction evidence="1">
        <text>ATP + protein L-histidine = ADP + protein N-phospho-L-histidine.</text>
        <dbReference type="EC" id="2.7.13.3"/>
    </reaction>
</comment>
<evidence type="ECO:0000259" key="8">
    <source>
        <dbReference type="PROSITE" id="PS50109"/>
    </source>
</evidence>
<evidence type="ECO:0000313" key="9">
    <source>
        <dbReference type="EMBL" id="QSG02316.1"/>
    </source>
</evidence>
<dbReference type="InterPro" id="IPR003594">
    <property type="entry name" value="HATPase_dom"/>
</dbReference>
<keyword evidence="3" id="KW-0597">Phosphoprotein</keyword>
<dbReference type="InterPro" id="IPR003661">
    <property type="entry name" value="HisK_dim/P_dom"/>
</dbReference>
<evidence type="ECO:0000256" key="7">
    <source>
        <dbReference type="ARBA" id="ARBA00022989"/>
    </source>
</evidence>
<dbReference type="SMART" id="SM00387">
    <property type="entry name" value="HATPase_c"/>
    <property type="match status" value="1"/>
</dbReference>
<keyword evidence="4" id="KW-0808">Transferase</keyword>
<protein>
    <recommendedName>
        <fullName evidence="2">histidine kinase</fullName>
        <ecNumber evidence="2">2.7.13.3</ecNumber>
    </recommendedName>
</protein>
<keyword evidence="10" id="KW-1185">Reference proteome</keyword>
<dbReference type="EMBL" id="CP064786">
    <property type="protein sequence ID" value="QSG02316.1"/>
    <property type="molecule type" value="Genomic_DNA"/>
</dbReference>
<dbReference type="InterPro" id="IPR005467">
    <property type="entry name" value="His_kinase_dom"/>
</dbReference>
<dbReference type="AlphaFoldDB" id="A0A897MVX8"/>
<dbReference type="Pfam" id="PF00512">
    <property type="entry name" value="HisKA"/>
    <property type="match status" value="1"/>
</dbReference>
<dbReference type="EC" id="2.7.13.3" evidence="2"/>
<dbReference type="GO" id="GO:0000155">
    <property type="term" value="F:phosphorelay sensor kinase activity"/>
    <property type="evidence" value="ECO:0007669"/>
    <property type="project" value="InterPro"/>
</dbReference>
<dbReference type="Gene3D" id="3.30.565.10">
    <property type="entry name" value="Histidine kinase-like ATPase, C-terminal domain"/>
    <property type="match status" value="1"/>
</dbReference>
<organism evidence="9 10">
    <name type="scientific">Natranaeroarchaeum sulfidigenes</name>
    <dbReference type="NCBI Taxonomy" id="2784880"/>
    <lineage>
        <taxon>Archaea</taxon>
        <taxon>Methanobacteriati</taxon>
        <taxon>Methanobacteriota</taxon>
        <taxon>Stenosarchaea group</taxon>
        <taxon>Halobacteria</taxon>
        <taxon>Halobacteriales</taxon>
        <taxon>Natronoarchaeaceae</taxon>
        <taxon>Natranaeroarchaeum</taxon>
    </lineage>
</organism>
<dbReference type="PANTHER" id="PTHR45436">
    <property type="entry name" value="SENSOR HISTIDINE KINASE YKOH"/>
    <property type="match status" value="1"/>
</dbReference>
<dbReference type="PROSITE" id="PS50109">
    <property type="entry name" value="HIS_KIN"/>
    <property type="match status" value="1"/>
</dbReference>
<sequence>MVVAASREQVICTRSDTLRSMGKDVSTTEDDTADPLSPQERIEEVASVVSHDLQNPLTIANGYLSRARSHGDDEYFDHVEDALDEMRAISDEVVRLARLGQPVERTESVDFRTVVQACWSERSPAHGELVIESADPIQCDGNRLRSLLDRLFDNAIRHGDEDVIVTVGTTEDGFFVADTGPGVTEGEHEAVIEAGYSTVQQRPGLGLTIVRAIAQAHGWSLSLSESEGCGLRIDISGADLITREALQEDVRA</sequence>
<dbReference type="GO" id="GO:0005886">
    <property type="term" value="C:plasma membrane"/>
    <property type="evidence" value="ECO:0007669"/>
    <property type="project" value="TreeGrafter"/>
</dbReference>
<dbReference type="PANTHER" id="PTHR45436:SF16">
    <property type="entry name" value="HISTIDINE KINASE"/>
    <property type="match status" value="1"/>
</dbReference>
<evidence type="ECO:0000256" key="2">
    <source>
        <dbReference type="ARBA" id="ARBA00012438"/>
    </source>
</evidence>
<dbReference type="Pfam" id="PF02518">
    <property type="entry name" value="HATPase_c"/>
    <property type="match status" value="1"/>
</dbReference>
<keyword evidence="7" id="KW-0472">Membrane</keyword>
<reference evidence="9" key="1">
    <citation type="submission" date="2020-11" db="EMBL/GenBank/DDBJ databases">
        <title>Carbohydrate-dependent, anaerobic sulfur respiration: A novel catabolism in halophilic archaea.</title>
        <authorList>
            <person name="Sorokin D.Y."/>
            <person name="Messina E."/>
            <person name="Smedile F."/>
            <person name="La Cono V."/>
            <person name="Hallsworth J.E."/>
            <person name="Yakimov M.M."/>
        </authorList>
    </citation>
    <scope>NUCLEOTIDE SEQUENCE</scope>
    <source>
        <strain evidence="9">AArc-S</strain>
    </source>
</reference>
<evidence type="ECO:0000256" key="6">
    <source>
        <dbReference type="ARBA" id="ARBA00022777"/>
    </source>
</evidence>